<dbReference type="Gene3D" id="3.10.450.50">
    <property type="match status" value="1"/>
</dbReference>
<dbReference type="EMBL" id="CADEPM010000005">
    <property type="protein sequence ID" value="CAB3406538.1"/>
    <property type="molecule type" value="Genomic_DNA"/>
</dbReference>
<dbReference type="InterPro" id="IPR032710">
    <property type="entry name" value="NTF2-like_dom_sf"/>
</dbReference>
<evidence type="ECO:0000259" key="5">
    <source>
        <dbReference type="PROSITE" id="PS50102"/>
    </source>
</evidence>
<feature type="region of interest" description="Disordered" evidence="4">
    <location>
        <begin position="418"/>
        <end position="468"/>
    </location>
</feature>
<feature type="compositionally biased region" description="Basic and acidic residues" evidence="4">
    <location>
        <begin position="197"/>
        <end position="221"/>
    </location>
</feature>
<sequence length="468" mass="51891">MQLTAPINAMKMNDVMNGNPNASPSSDIVSPADAENIVNAFGRQFYTTLSNNRSDVQKFYGHQSMVKCGDKVAVGQQDIAKFYEANFDNKLHYKIHKMTGIPTLHQGILVHVFGHINLRKFTQTFILGQQCAKKYYIENDVFNFIDDVFIAEGNQPPKMNGHVKAVLKENVEKQVPVIENTAATPTKNVHKAHPTPRKIEERSPLRDQENKPAFHEKRPEPIKQQAPAPTPKKETPAPPAPAPVPQEPPKPKTWANLVGGGAKATATQHQVHTQSVQQPQQHEQPKHENLSDQQPRDTHPQTQNANRHDVGSLMERKIYLGGITRTIVPDSTATAETEIKTIFYKFGEVEGVSIPRKVLDFPNDTSKTAFAFITMRNVAAAQKVFDSATKDETGVYRLQLKIDSFGFDGLATISEQKDRPHNYQGGFRNRGGYQSRGGFNNSRGRGAGRGGPRGGFHNSGFGGQNGHH</sequence>
<feature type="compositionally biased region" description="Low complexity" evidence="4">
    <location>
        <begin position="263"/>
        <end position="282"/>
    </location>
</feature>
<dbReference type="InterPro" id="IPR039539">
    <property type="entry name" value="Ras_GTPase_bind_prot"/>
</dbReference>
<dbReference type="CDD" id="cd00780">
    <property type="entry name" value="NTF2"/>
    <property type="match status" value="1"/>
</dbReference>
<dbReference type="OrthoDB" id="339151at2759"/>
<dbReference type="GO" id="GO:0010494">
    <property type="term" value="C:cytoplasmic stress granule"/>
    <property type="evidence" value="ECO:0007669"/>
    <property type="project" value="UniProtKB-SubCell"/>
</dbReference>
<dbReference type="GO" id="GO:1990904">
    <property type="term" value="C:ribonucleoprotein complex"/>
    <property type="evidence" value="ECO:0007669"/>
    <property type="project" value="TreeGrafter"/>
</dbReference>
<dbReference type="PANTHER" id="PTHR10693:SF20">
    <property type="entry name" value="AT27578P"/>
    <property type="match status" value="1"/>
</dbReference>
<dbReference type="Pfam" id="PF00076">
    <property type="entry name" value="RRM_1"/>
    <property type="match status" value="1"/>
</dbReference>
<dbReference type="InterPro" id="IPR035979">
    <property type="entry name" value="RBD_domain_sf"/>
</dbReference>
<keyword evidence="2 3" id="KW-0694">RNA-binding</keyword>
<dbReference type="AlphaFoldDB" id="A0A8S1F4B9"/>
<evidence type="ECO:0000313" key="7">
    <source>
        <dbReference type="EMBL" id="CAB3406538.1"/>
    </source>
</evidence>
<feature type="domain" description="RRM" evidence="5">
    <location>
        <begin position="316"/>
        <end position="403"/>
    </location>
</feature>
<reference evidence="7 8" key="1">
    <citation type="submission" date="2020-04" db="EMBL/GenBank/DDBJ databases">
        <authorList>
            <person name="Laetsch R D."/>
            <person name="Stevens L."/>
            <person name="Kumar S."/>
            <person name="Blaxter L. M."/>
        </authorList>
    </citation>
    <scope>NUCLEOTIDE SEQUENCE [LARGE SCALE GENOMIC DNA]</scope>
</reference>
<evidence type="ECO:0000256" key="4">
    <source>
        <dbReference type="SAM" id="MobiDB-lite"/>
    </source>
</evidence>
<feature type="compositionally biased region" description="Pro residues" evidence="4">
    <location>
        <begin position="236"/>
        <end position="248"/>
    </location>
</feature>
<dbReference type="PANTHER" id="PTHR10693">
    <property type="entry name" value="RAS GTPASE-ACTIVATING PROTEIN-BINDING PROTEIN"/>
    <property type="match status" value="1"/>
</dbReference>
<evidence type="ECO:0000313" key="8">
    <source>
        <dbReference type="Proteomes" id="UP000494206"/>
    </source>
</evidence>
<protein>
    <recommendedName>
        <fullName evidence="9">NTF2 domain-containing protein</fullName>
    </recommendedName>
</protein>
<feature type="domain" description="NTF2" evidence="6">
    <location>
        <begin position="37"/>
        <end position="144"/>
    </location>
</feature>
<feature type="compositionally biased region" description="Basic and acidic residues" evidence="4">
    <location>
        <begin position="283"/>
        <end position="299"/>
    </location>
</feature>
<organism evidence="7 8">
    <name type="scientific">Caenorhabditis bovis</name>
    <dbReference type="NCBI Taxonomy" id="2654633"/>
    <lineage>
        <taxon>Eukaryota</taxon>
        <taxon>Metazoa</taxon>
        <taxon>Ecdysozoa</taxon>
        <taxon>Nematoda</taxon>
        <taxon>Chromadorea</taxon>
        <taxon>Rhabditida</taxon>
        <taxon>Rhabditina</taxon>
        <taxon>Rhabditomorpha</taxon>
        <taxon>Rhabditoidea</taxon>
        <taxon>Rhabditidae</taxon>
        <taxon>Peloderinae</taxon>
        <taxon>Caenorhabditis</taxon>
    </lineage>
</organism>
<dbReference type="SUPFAM" id="SSF54928">
    <property type="entry name" value="RNA-binding domain, RBD"/>
    <property type="match status" value="1"/>
</dbReference>
<gene>
    <name evidence="7" type="ORF">CBOVIS_LOCUS8600</name>
</gene>
<evidence type="ECO:0000256" key="1">
    <source>
        <dbReference type="ARBA" id="ARBA00004210"/>
    </source>
</evidence>
<dbReference type="InterPro" id="IPR012677">
    <property type="entry name" value="Nucleotide-bd_a/b_plait_sf"/>
</dbReference>
<evidence type="ECO:0000259" key="6">
    <source>
        <dbReference type="PROSITE" id="PS50177"/>
    </source>
</evidence>
<evidence type="ECO:0000256" key="2">
    <source>
        <dbReference type="ARBA" id="ARBA00022884"/>
    </source>
</evidence>
<evidence type="ECO:0008006" key="9">
    <source>
        <dbReference type="Google" id="ProtNLM"/>
    </source>
</evidence>
<dbReference type="PROSITE" id="PS50177">
    <property type="entry name" value="NTF2_DOMAIN"/>
    <property type="match status" value="1"/>
</dbReference>
<name>A0A8S1F4B9_9PELO</name>
<dbReference type="GO" id="GO:0003729">
    <property type="term" value="F:mRNA binding"/>
    <property type="evidence" value="ECO:0007669"/>
    <property type="project" value="TreeGrafter"/>
</dbReference>
<dbReference type="InterPro" id="IPR002075">
    <property type="entry name" value="NTF2_dom"/>
</dbReference>
<proteinExistence type="predicted"/>
<dbReference type="SMART" id="SM00360">
    <property type="entry name" value="RRM"/>
    <property type="match status" value="1"/>
</dbReference>
<comment type="subcellular location">
    <subcellularLocation>
        <location evidence="1">Cytoplasm</location>
        <location evidence="1">Stress granule</location>
    </subcellularLocation>
</comment>
<keyword evidence="8" id="KW-1185">Reference proteome</keyword>
<dbReference type="Proteomes" id="UP000494206">
    <property type="component" value="Unassembled WGS sequence"/>
</dbReference>
<evidence type="ECO:0000256" key="3">
    <source>
        <dbReference type="PROSITE-ProRule" id="PRU00176"/>
    </source>
</evidence>
<feature type="region of interest" description="Disordered" evidence="4">
    <location>
        <begin position="178"/>
        <end position="312"/>
    </location>
</feature>
<dbReference type="PROSITE" id="PS50102">
    <property type="entry name" value="RRM"/>
    <property type="match status" value="1"/>
</dbReference>
<dbReference type="Pfam" id="PF02136">
    <property type="entry name" value="NTF2"/>
    <property type="match status" value="1"/>
</dbReference>
<accession>A0A8S1F4B9</accession>
<dbReference type="SUPFAM" id="SSF54427">
    <property type="entry name" value="NTF2-like"/>
    <property type="match status" value="1"/>
</dbReference>
<dbReference type="GO" id="GO:0005829">
    <property type="term" value="C:cytosol"/>
    <property type="evidence" value="ECO:0007669"/>
    <property type="project" value="TreeGrafter"/>
</dbReference>
<dbReference type="Gene3D" id="3.30.70.330">
    <property type="match status" value="1"/>
</dbReference>
<dbReference type="InterPro" id="IPR000504">
    <property type="entry name" value="RRM_dom"/>
</dbReference>
<comment type="caution">
    <text evidence="7">The sequence shown here is derived from an EMBL/GenBank/DDBJ whole genome shotgun (WGS) entry which is preliminary data.</text>
</comment>
<feature type="compositionally biased region" description="Gly residues" evidence="4">
    <location>
        <begin position="445"/>
        <end position="454"/>
    </location>
</feature>
<dbReference type="InterPro" id="IPR018222">
    <property type="entry name" value="Nuclear_transport_factor_2_euk"/>
</dbReference>